<dbReference type="Gene3D" id="2.60.120.650">
    <property type="entry name" value="Cupin"/>
    <property type="match status" value="1"/>
</dbReference>
<protein>
    <recommendedName>
        <fullName evidence="4">Secreted protein</fullName>
    </recommendedName>
</protein>
<proteinExistence type="predicted"/>
<keyword evidence="1" id="KW-0732">Signal</keyword>
<organism evidence="2 3">
    <name type="scientific">Lactuca sativa</name>
    <name type="common">Garden lettuce</name>
    <dbReference type="NCBI Taxonomy" id="4236"/>
    <lineage>
        <taxon>Eukaryota</taxon>
        <taxon>Viridiplantae</taxon>
        <taxon>Streptophyta</taxon>
        <taxon>Embryophyta</taxon>
        <taxon>Tracheophyta</taxon>
        <taxon>Spermatophyta</taxon>
        <taxon>Magnoliopsida</taxon>
        <taxon>eudicotyledons</taxon>
        <taxon>Gunneridae</taxon>
        <taxon>Pentapetalae</taxon>
        <taxon>asterids</taxon>
        <taxon>campanulids</taxon>
        <taxon>Asterales</taxon>
        <taxon>Asteraceae</taxon>
        <taxon>Cichorioideae</taxon>
        <taxon>Cichorieae</taxon>
        <taxon>Lactucinae</taxon>
        <taxon>Lactuca</taxon>
    </lineage>
</organism>
<evidence type="ECO:0000256" key="1">
    <source>
        <dbReference type="SAM" id="SignalP"/>
    </source>
</evidence>
<accession>A0A9R1W4D2</accession>
<dbReference type="AlphaFoldDB" id="A0A9R1W4D2"/>
<keyword evidence="3" id="KW-1185">Reference proteome</keyword>
<gene>
    <name evidence="2" type="ORF">LSAT_V11C300151820</name>
</gene>
<comment type="caution">
    <text evidence="2">The sequence shown here is derived from an EMBL/GenBank/DDBJ whole genome shotgun (WGS) entry which is preliminary data.</text>
</comment>
<dbReference type="Proteomes" id="UP000235145">
    <property type="component" value="Unassembled WGS sequence"/>
</dbReference>
<dbReference type="EMBL" id="NBSK02000003">
    <property type="protein sequence ID" value="KAJ0218296.1"/>
    <property type="molecule type" value="Genomic_DNA"/>
</dbReference>
<reference evidence="2 3" key="1">
    <citation type="journal article" date="2017" name="Nat. Commun.">
        <title>Genome assembly with in vitro proximity ligation data and whole-genome triplication in lettuce.</title>
        <authorList>
            <person name="Reyes-Chin-Wo S."/>
            <person name="Wang Z."/>
            <person name="Yang X."/>
            <person name="Kozik A."/>
            <person name="Arikit S."/>
            <person name="Song C."/>
            <person name="Xia L."/>
            <person name="Froenicke L."/>
            <person name="Lavelle D.O."/>
            <person name="Truco M.J."/>
            <person name="Xia R."/>
            <person name="Zhu S."/>
            <person name="Xu C."/>
            <person name="Xu H."/>
            <person name="Xu X."/>
            <person name="Cox K."/>
            <person name="Korf I."/>
            <person name="Meyers B.C."/>
            <person name="Michelmore R.W."/>
        </authorList>
    </citation>
    <scope>NUCLEOTIDE SEQUENCE [LARGE SCALE GENOMIC DNA]</scope>
    <source>
        <strain evidence="3">cv. Salinas</strain>
        <tissue evidence="2">Seedlings</tissue>
    </source>
</reference>
<evidence type="ECO:0000313" key="3">
    <source>
        <dbReference type="Proteomes" id="UP000235145"/>
    </source>
</evidence>
<evidence type="ECO:0000313" key="2">
    <source>
        <dbReference type="EMBL" id="KAJ0218296.1"/>
    </source>
</evidence>
<evidence type="ECO:0008006" key="4">
    <source>
        <dbReference type="Google" id="ProtNLM"/>
    </source>
</evidence>
<feature type="signal peptide" evidence="1">
    <location>
        <begin position="1"/>
        <end position="18"/>
    </location>
</feature>
<feature type="chain" id="PRO_5040452282" description="Secreted protein" evidence="1">
    <location>
        <begin position="19"/>
        <end position="88"/>
    </location>
</feature>
<sequence>MFQLQLLLLSYVSQPIASNSKVLISGLAVTWAARKTWTPEQLLLKYGTTPFSICQRSAKKLSMNFKVYVSYMQEQHAAIFALMVTRVN</sequence>
<name>A0A9R1W4D2_LACSA</name>